<organism evidence="2 3">
    <name type="scientific">Penaeus vannamei</name>
    <name type="common">Whiteleg shrimp</name>
    <name type="synonym">Litopenaeus vannamei</name>
    <dbReference type="NCBI Taxonomy" id="6689"/>
    <lineage>
        <taxon>Eukaryota</taxon>
        <taxon>Metazoa</taxon>
        <taxon>Ecdysozoa</taxon>
        <taxon>Arthropoda</taxon>
        <taxon>Crustacea</taxon>
        <taxon>Multicrustacea</taxon>
        <taxon>Malacostraca</taxon>
        <taxon>Eumalacostraca</taxon>
        <taxon>Eucarida</taxon>
        <taxon>Decapoda</taxon>
        <taxon>Dendrobranchiata</taxon>
        <taxon>Penaeoidea</taxon>
        <taxon>Penaeidae</taxon>
        <taxon>Penaeus</taxon>
    </lineage>
</organism>
<feature type="compositionally biased region" description="Low complexity" evidence="1">
    <location>
        <begin position="211"/>
        <end position="225"/>
    </location>
</feature>
<reference evidence="2 3" key="2">
    <citation type="submission" date="2019-01" db="EMBL/GenBank/DDBJ databases">
        <title>The decoding of complex shrimp genome reveals the adaptation for benthos swimmer, frequently molting mechanism and breeding impact on genome.</title>
        <authorList>
            <person name="Sun Y."/>
            <person name="Gao Y."/>
            <person name="Yu Y."/>
        </authorList>
    </citation>
    <scope>NUCLEOTIDE SEQUENCE [LARGE SCALE GENOMIC DNA]</scope>
    <source>
        <tissue evidence="2">Muscle</tissue>
    </source>
</reference>
<proteinExistence type="predicted"/>
<feature type="region of interest" description="Disordered" evidence="1">
    <location>
        <begin position="211"/>
        <end position="236"/>
    </location>
</feature>
<evidence type="ECO:0000313" key="2">
    <source>
        <dbReference type="EMBL" id="ROT66257.1"/>
    </source>
</evidence>
<gene>
    <name evidence="2" type="ORF">C7M84_015719</name>
</gene>
<sequence>MAARHVIFSQCNDLTTQGESLHSFPPSSRSCGLEVTKTRNSARCADSSGLYKVGEPRFDSCTRSGARPPLPRSRLLQSRSQARQGEQPRRFTPFKLAFEAQSSLSQTPSLAPSQGRPSEKLLVWHAPPREISHLDPTASFPRLACVQVCSSIDRMFRARKLLQQSNFYTSSSFCGTLLPHSSPHRWMPKTAIRIVLFFIGLVFSLRRCLPPSRPSRPSTRTTGLPQDRRRRPQEGQALREVFADYDRPDDRAAEPSQGAPPHAAAVRPSPHAVPSPHDARLVSFFVFPHDARPLSFLPRSVLLRLPLMCPSVFFVFPHDAQPLSSSSSLMMLPLSSRLPLMMLLCPSSSSMMLASVLLSSSPHDAASVLLRLPLMMLASVLLRLPS</sequence>
<feature type="compositionally biased region" description="Low complexity" evidence="1">
    <location>
        <begin position="63"/>
        <end position="85"/>
    </location>
</feature>
<feature type="region of interest" description="Disordered" evidence="1">
    <location>
        <begin position="249"/>
        <end position="274"/>
    </location>
</feature>
<name>A0A423SPX0_PENVA</name>
<evidence type="ECO:0000256" key="1">
    <source>
        <dbReference type="SAM" id="MobiDB-lite"/>
    </source>
</evidence>
<protein>
    <submittedName>
        <fullName evidence="2">Uncharacterized protein</fullName>
    </submittedName>
</protein>
<evidence type="ECO:0000313" key="3">
    <source>
        <dbReference type="Proteomes" id="UP000283509"/>
    </source>
</evidence>
<reference evidence="2 3" key="1">
    <citation type="submission" date="2018-04" db="EMBL/GenBank/DDBJ databases">
        <authorList>
            <person name="Zhang X."/>
            <person name="Yuan J."/>
            <person name="Li F."/>
            <person name="Xiang J."/>
        </authorList>
    </citation>
    <scope>NUCLEOTIDE SEQUENCE [LARGE SCALE GENOMIC DNA]</scope>
    <source>
        <tissue evidence="2">Muscle</tissue>
    </source>
</reference>
<comment type="caution">
    <text evidence="2">The sequence shown here is derived from an EMBL/GenBank/DDBJ whole genome shotgun (WGS) entry which is preliminary data.</text>
</comment>
<dbReference type="AlphaFoldDB" id="A0A423SPX0"/>
<keyword evidence="3" id="KW-1185">Reference proteome</keyword>
<dbReference type="Proteomes" id="UP000283509">
    <property type="component" value="Unassembled WGS sequence"/>
</dbReference>
<dbReference type="EMBL" id="QCYY01002965">
    <property type="protein sequence ID" value="ROT66257.1"/>
    <property type="molecule type" value="Genomic_DNA"/>
</dbReference>
<feature type="region of interest" description="Disordered" evidence="1">
    <location>
        <begin position="60"/>
        <end position="90"/>
    </location>
</feature>
<accession>A0A423SPX0</accession>